<dbReference type="InterPro" id="IPR009908">
    <property type="entry name" value="Methylamine_util_MauE"/>
</dbReference>
<dbReference type="GO" id="GO:0030416">
    <property type="term" value="P:methylamine metabolic process"/>
    <property type="evidence" value="ECO:0007669"/>
    <property type="project" value="InterPro"/>
</dbReference>
<accession>A0A6J6WXD6</accession>
<evidence type="ECO:0000256" key="5">
    <source>
        <dbReference type="SAM" id="Phobius"/>
    </source>
</evidence>
<keyword evidence="2 5" id="KW-0812">Transmembrane</keyword>
<keyword evidence="4 5" id="KW-0472">Membrane</keyword>
<evidence type="ECO:0000313" key="7">
    <source>
        <dbReference type="EMBL" id="CAB4787488.1"/>
    </source>
</evidence>
<proteinExistence type="predicted"/>
<evidence type="ECO:0000259" key="6">
    <source>
        <dbReference type="Pfam" id="PF07291"/>
    </source>
</evidence>
<evidence type="ECO:0000256" key="4">
    <source>
        <dbReference type="ARBA" id="ARBA00023136"/>
    </source>
</evidence>
<name>A0A6J6WXD6_9ZZZZ</name>
<dbReference type="EMBL" id="CAEZZP010000172">
    <property type="protein sequence ID" value="CAB4787488.1"/>
    <property type="molecule type" value="Genomic_DNA"/>
</dbReference>
<feature type="domain" description="Methylamine utilisation protein MauE" evidence="6">
    <location>
        <begin position="2"/>
        <end position="122"/>
    </location>
</feature>
<protein>
    <submittedName>
        <fullName evidence="7">Unannotated protein</fullName>
    </submittedName>
</protein>
<evidence type="ECO:0000256" key="3">
    <source>
        <dbReference type="ARBA" id="ARBA00022989"/>
    </source>
</evidence>
<keyword evidence="3 5" id="KW-1133">Transmembrane helix</keyword>
<dbReference type="GO" id="GO:0016020">
    <property type="term" value="C:membrane"/>
    <property type="evidence" value="ECO:0007669"/>
    <property type="project" value="UniProtKB-SubCell"/>
</dbReference>
<evidence type="ECO:0000256" key="2">
    <source>
        <dbReference type="ARBA" id="ARBA00022692"/>
    </source>
</evidence>
<dbReference type="Pfam" id="PF07291">
    <property type="entry name" value="MauE"/>
    <property type="match status" value="1"/>
</dbReference>
<dbReference type="AlphaFoldDB" id="A0A6J6WXD6"/>
<organism evidence="7">
    <name type="scientific">freshwater metagenome</name>
    <dbReference type="NCBI Taxonomy" id="449393"/>
    <lineage>
        <taxon>unclassified sequences</taxon>
        <taxon>metagenomes</taxon>
        <taxon>ecological metagenomes</taxon>
    </lineage>
</organism>
<comment type="subcellular location">
    <subcellularLocation>
        <location evidence="1">Membrane</location>
        <topology evidence="1">Multi-pass membrane protein</topology>
    </subcellularLocation>
</comment>
<feature type="transmembrane region" description="Helical" evidence="5">
    <location>
        <begin position="41"/>
        <end position="58"/>
    </location>
</feature>
<evidence type="ECO:0000256" key="1">
    <source>
        <dbReference type="ARBA" id="ARBA00004141"/>
    </source>
</evidence>
<reference evidence="7" key="1">
    <citation type="submission" date="2020-05" db="EMBL/GenBank/DDBJ databases">
        <authorList>
            <person name="Chiriac C."/>
            <person name="Salcher M."/>
            <person name="Ghai R."/>
            <person name="Kavagutti S V."/>
        </authorList>
    </citation>
    <scope>NUCLEOTIDE SEQUENCE</scope>
</reference>
<feature type="transmembrane region" description="Helical" evidence="5">
    <location>
        <begin position="65"/>
        <end position="84"/>
    </location>
</feature>
<sequence>MLGVIASVILGAVMCVAGGSKIAMGNRWPVEAQALGAPKAIAPIVPWCEIALGALLIVQIKPEVIGALSLALLVTFTLLIMRQLQNGHRPVCACFGSWSSKPLSWQHVARNAGFIALAVITIVV</sequence>
<gene>
    <name evidence="7" type="ORF">UFOPK2880_01802</name>
</gene>